<evidence type="ECO:0000259" key="5">
    <source>
        <dbReference type="PROSITE" id="PS50887"/>
    </source>
</evidence>
<dbReference type="SUPFAM" id="SSF55073">
    <property type="entry name" value="Nucleotide cyclase"/>
    <property type="match status" value="1"/>
</dbReference>
<dbReference type="InterPro" id="IPR050469">
    <property type="entry name" value="Diguanylate_Cyclase"/>
</dbReference>
<accession>A0A1H3MAJ2</accession>
<evidence type="ECO:0000256" key="1">
    <source>
        <dbReference type="ARBA" id="ARBA00018672"/>
    </source>
</evidence>
<dbReference type="SMART" id="SM00267">
    <property type="entry name" value="GGDEF"/>
    <property type="match status" value="1"/>
</dbReference>
<dbReference type="AlphaFoldDB" id="A0A1H3MAJ2"/>
<evidence type="ECO:0000256" key="3">
    <source>
        <dbReference type="PROSITE-ProRule" id="PRU00169"/>
    </source>
</evidence>
<name>A0A1H3MAJ2_9FIRM</name>
<evidence type="ECO:0000259" key="4">
    <source>
        <dbReference type="PROSITE" id="PS50110"/>
    </source>
</evidence>
<dbReference type="GO" id="GO:0052621">
    <property type="term" value="F:diguanylate cyclase activity"/>
    <property type="evidence" value="ECO:0007669"/>
    <property type="project" value="TreeGrafter"/>
</dbReference>
<dbReference type="RefSeq" id="WP_091727454.1">
    <property type="nucleotide sequence ID" value="NZ_FNQE01000006.1"/>
</dbReference>
<dbReference type="FunFam" id="3.30.70.270:FF:000001">
    <property type="entry name" value="Diguanylate cyclase domain protein"/>
    <property type="match status" value="1"/>
</dbReference>
<dbReference type="PANTHER" id="PTHR45138">
    <property type="entry name" value="REGULATORY COMPONENTS OF SENSORY TRANSDUCTION SYSTEM"/>
    <property type="match status" value="1"/>
</dbReference>
<dbReference type="GO" id="GO:0000160">
    <property type="term" value="P:phosphorelay signal transduction system"/>
    <property type="evidence" value="ECO:0007669"/>
    <property type="project" value="InterPro"/>
</dbReference>
<keyword evidence="3" id="KW-0597">Phosphoprotein</keyword>
<comment type="function">
    <text evidence="2">May play the central regulatory role in sporulation. It may be an element of the effector pathway responsible for the activation of sporulation genes in response to nutritional stress. Spo0A may act in concert with spo0H (a sigma factor) to control the expression of some genes that are critical to the sporulation process.</text>
</comment>
<gene>
    <name evidence="6" type="ORF">SAMN05660462_00767</name>
</gene>
<feature type="domain" description="GGDEF" evidence="5">
    <location>
        <begin position="196"/>
        <end position="331"/>
    </location>
</feature>
<dbReference type="Gene3D" id="3.30.70.270">
    <property type="match status" value="1"/>
</dbReference>
<dbReference type="InterPro" id="IPR029787">
    <property type="entry name" value="Nucleotide_cyclase"/>
</dbReference>
<dbReference type="Pfam" id="PF00072">
    <property type="entry name" value="Response_reg"/>
    <property type="match status" value="1"/>
</dbReference>
<dbReference type="Pfam" id="PF00990">
    <property type="entry name" value="GGDEF"/>
    <property type="match status" value="1"/>
</dbReference>
<dbReference type="SMART" id="SM00448">
    <property type="entry name" value="REC"/>
    <property type="match status" value="1"/>
</dbReference>
<dbReference type="STRING" id="415015.SAMN05660462_00767"/>
<dbReference type="PANTHER" id="PTHR45138:SF9">
    <property type="entry name" value="DIGUANYLATE CYCLASE DGCM-RELATED"/>
    <property type="match status" value="1"/>
</dbReference>
<dbReference type="GO" id="GO:1902201">
    <property type="term" value="P:negative regulation of bacterial-type flagellum-dependent cell motility"/>
    <property type="evidence" value="ECO:0007669"/>
    <property type="project" value="TreeGrafter"/>
</dbReference>
<dbReference type="NCBIfam" id="TIGR00254">
    <property type="entry name" value="GGDEF"/>
    <property type="match status" value="1"/>
</dbReference>
<keyword evidence="7" id="KW-1185">Reference proteome</keyword>
<feature type="domain" description="Response regulatory" evidence="4">
    <location>
        <begin position="42"/>
        <end position="156"/>
    </location>
</feature>
<evidence type="ECO:0000256" key="2">
    <source>
        <dbReference type="ARBA" id="ARBA00024867"/>
    </source>
</evidence>
<dbReference type="InterPro" id="IPR000160">
    <property type="entry name" value="GGDEF_dom"/>
</dbReference>
<feature type="modified residue" description="4-aspartylphosphate" evidence="3">
    <location>
        <position position="91"/>
    </location>
</feature>
<proteinExistence type="predicted"/>
<dbReference type="GO" id="GO:0043709">
    <property type="term" value="P:cell adhesion involved in single-species biofilm formation"/>
    <property type="evidence" value="ECO:0007669"/>
    <property type="project" value="TreeGrafter"/>
</dbReference>
<dbReference type="GO" id="GO:0005886">
    <property type="term" value="C:plasma membrane"/>
    <property type="evidence" value="ECO:0007669"/>
    <property type="project" value="TreeGrafter"/>
</dbReference>
<dbReference type="InterPro" id="IPR001789">
    <property type="entry name" value="Sig_transdc_resp-reg_receiver"/>
</dbReference>
<reference evidence="6 7" key="1">
    <citation type="submission" date="2016-10" db="EMBL/GenBank/DDBJ databases">
        <authorList>
            <person name="de Groot N.N."/>
        </authorList>
    </citation>
    <scope>NUCLEOTIDE SEQUENCE [LARGE SCALE GENOMIC DNA]</scope>
    <source>
        <strain evidence="6 7">DSM 21650</strain>
    </source>
</reference>
<dbReference type="PROSITE" id="PS50110">
    <property type="entry name" value="RESPONSE_REGULATORY"/>
    <property type="match status" value="1"/>
</dbReference>
<dbReference type="InterPro" id="IPR043128">
    <property type="entry name" value="Rev_trsase/Diguanyl_cyclase"/>
</dbReference>
<dbReference type="InterPro" id="IPR011006">
    <property type="entry name" value="CheY-like_superfamily"/>
</dbReference>
<organism evidence="6 7">
    <name type="scientific">Proteiniborus ethanoligenes</name>
    <dbReference type="NCBI Taxonomy" id="415015"/>
    <lineage>
        <taxon>Bacteria</taxon>
        <taxon>Bacillati</taxon>
        <taxon>Bacillota</taxon>
        <taxon>Clostridia</taxon>
        <taxon>Eubacteriales</taxon>
        <taxon>Proteiniborus</taxon>
    </lineage>
</organism>
<dbReference type="Gene3D" id="3.40.50.2300">
    <property type="match status" value="1"/>
</dbReference>
<evidence type="ECO:0000313" key="6">
    <source>
        <dbReference type="EMBL" id="SDY73606.1"/>
    </source>
</evidence>
<dbReference type="SUPFAM" id="SSF52172">
    <property type="entry name" value="CheY-like"/>
    <property type="match status" value="1"/>
</dbReference>
<dbReference type="OrthoDB" id="9805474at2"/>
<sequence length="333" mass="37576">MEAIKIPIEQLTMKRNKQLSALTKDHLQGNAGEQDKLSYKGRILILDDDVMMLNILERLLTERGHEVILSSNPFEVISIIKENKIDLAILDLILPKSNGYEITALIRKTEPELPIIMLSGSAITESKIKALKIGADDYITKPFEENELIARVERTLTRYISLKALSVEDGLTGAYTKTYLWRKLKEIKNAYTRNGKIFSVAFVDIDCFKEINDTYGHLAGDEALKCFVSTLKSSLRATDYVFRFGGDEFIVLFPETTKENAHKVLERFRDNESYIQCIKSKTGVLIGCSFSAGITEIKGVSDTVEKIIERADEALYQAKAQGKNRVIIYDSCD</sequence>
<protein>
    <recommendedName>
        <fullName evidence="1">Stage 0 sporulation protein A homolog</fullName>
    </recommendedName>
</protein>
<evidence type="ECO:0000313" key="7">
    <source>
        <dbReference type="Proteomes" id="UP000198625"/>
    </source>
</evidence>
<dbReference type="PROSITE" id="PS50887">
    <property type="entry name" value="GGDEF"/>
    <property type="match status" value="1"/>
</dbReference>
<dbReference type="CDD" id="cd01949">
    <property type="entry name" value="GGDEF"/>
    <property type="match status" value="1"/>
</dbReference>
<dbReference type="EMBL" id="FNQE01000006">
    <property type="protein sequence ID" value="SDY73606.1"/>
    <property type="molecule type" value="Genomic_DNA"/>
</dbReference>
<dbReference type="Proteomes" id="UP000198625">
    <property type="component" value="Unassembled WGS sequence"/>
</dbReference>
<dbReference type="CDD" id="cd17574">
    <property type="entry name" value="REC_OmpR"/>
    <property type="match status" value="1"/>
</dbReference>